<keyword evidence="2" id="KW-1185">Reference proteome</keyword>
<sequence>MVLYLGSTLTYAQYYDEEQMIEDPLVKPHIWSQLKESPTDEKLWAMYFGKDLFDITAEEYQLYEILKKDLLNTDKSYLQEQEQARIDRVLSQSTVSENEFESWTRNISLNFGQIELYFTDKFSSLGSEYVPYSELYEEGEYNLTQWVDEHESRLKELEELNSINNGDY</sequence>
<reference evidence="1 2" key="1">
    <citation type="journal article" date="2012" name="Int. J. Syst. Evol. Microbiol.">
        <title>Flammeovirga pacifica sp. nov., isolated from deep-sea sediment.</title>
        <authorList>
            <person name="Xu H."/>
            <person name="Fu Y."/>
            <person name="Yang N."/>
            <person name="Ding Z."/>
            <person name="Lai Q."/>
            <person name="Zeng R."/>
        </authorList>
    </citation>
    <scope>NUCLEOTIDE SEQUENCE [LARGE SCALE GENOMIC DNA]</scope>
    <source>
        <strain evidence="2">DSM 24597 / LMG 26175 / WPAGA1</strain>
    </source>
</reference>
<dbReference type="RefSeq" id="WP_044219927.1">
    <property type="nucleotide sequence ID" value="NZ_JRYR02000001.1"/>
</dbReference>
<evidence type="ECO:0000313" key="1">
    <source>
        <dbReference type="EMBL" id="OHX67944.1"/>
    </source>
</evidence>
<dbReference type="OrthoDB" id="978487at2"/>
<accession>A0A1S1Z3S8</accession>
<proteinExistence type="predicted"/>
<protein>
    <submittedName>
        <fullName evidence="1">Uncharacterized protein</fullName>
    </submittedName>
</protein>
<name>A0A1S1Z3S8_FLAPC</name>
<organism evidence="1 2">
    <name type="scientific">Flammeovirga pacifica</name>
    <dbReference type="NCBI Taxonomy" id="915059"/>
    <lineage>
        <taxon>Bacteria</taxon>
        <taxon>Pseudomonadati</taxon>
        <taxon>Bacteroidota</taxon>
        <taxon>Cytophagia</taxon>
        <taxon>Cytophagales</taxon>
        <taxon>Flammeovirgaceae</taxon>
        <taxon>Flammeovirga</taxon>
    </lineage>
</organism>
<evidence type="ECO:0000313" key="2">
    <source>
        <dbReference type="Proteomes" id="UP000179797"/>
    </source>
</evidence>
<dbReference type="AlphaFoldDB" id="A0A1S1Z3S8"/>
<dbReference type="EMBL" id="JRYR02000001">
    <property type="protein sequence ID" value="OHX67944.1"/>
    <property type="molecule type" value="Genomic_DNA"/>
</dbReference>
<dbReference type="Proteomes" id="UP000179797">
    <property type="component" value="Unassembled WGS sequence"/>
</dbReference>
<comment type="caution">
    <text evidence="1">The sequence shown here is derived from an EMBL/GenBank/DDBJ whole genome shotgun (WGS) entry which is preliminary data.</text>
</comment>
<gene>
    <name evidence="1" type="ORF">NH26_17150</name>
</gene>